<proteinExistence type="predicted"/>
<evidence type="ECO:0008006" key="3">
    <source>
        <dbReference type="Google" id="ProtNLM"/>
    </source>
</evidence>
<gene>
    <name evidence="1" type="ORF">ACFPUY_39095</name>
</gene>
<accession>A0ABW1C973</accession>
<protein>
    <recommendedName>
        <fullName evidence="3">Helix-turn-helix domain-containing protein</fullName>
    </recommendedName>
</protein>
<organism evidence="1 2">
    <name type="scientific">Nonomuraea harbinensis</name>
    <dbReference type="NCBI Taxonomy" id="1286938"/>
    <lineage>
        <taxon>Bacteria</taxon>
        <taxon>Bacillati</taxon>
        <taxon>Actinomycetota</taxon>
        <taxon>Actinomycetes</taxon>
        <taxon>Streptosporangiales</taxon>
        <taxon>Streptosporangiaceae</taxon>
        <taxon>Nonomuraea</taxon>
    </lineage>
</organism>
<reference evidence="2" key="1">
    <citation type="journal article" date="2019" name="Int. J. Syst. Evol. Microbiol.">
        <title>The Global Catalogue of Microorganisms (GCM) 10K type strain sequencing project: providing services to taxonomists for standard genome sequencing and annotation.</title>
        <authorList>
            <consortium name="The Broad Institute Genomics Platform"/>
            <consortium name="The Broad Institute Genome Sequencing Center for Infectious Disease"/>
            <person name="Wu L."/>
            <person name="Ma J."/>
        </authorList>
    </citation>
    <scope>NUCLEOTIDE SEQUENCE [LARGE SCALE GENOMIC DNA]</scope>
    <source>
        <strain evidence="2">CGMCC 4.7106</strain>
    </source>
</reference>
<dbReference type="EMBL" id="JBHSNW010000030">
    <property type="protein sequence ID" value="MFC5821133.1"/>
    <property type="molecule type" value="Genomic_DNA"/>
</dbReference>
<comment type="caution">
    <text evidence="1">The sequence shown here is derived from an EMBL/GenBank/DDBJ whole genome shotgun (WGS) entry which is preliminary data.</text>
</comment>
<name>A0ABW1C973_9ACTN</name>
<dbReference type="RefSeq" id="WP_219549971.1">
    <property type="nucleotide sequence ID" value="NZ_JAHKRN010000053.1"/>
</dbReference>
<keyword evidence="2" id="KW-1185">Reference proteome</keyword>
<evidence type="ECO:0000313" key="2">
    <source>
        <dbReference type="Proteomes" id="UP001596096"/>
    </source>
</evidence>
<sequence>MGRPSKLTPELRDELCKHLEAGRFLGTAADLCGVGRSTVHRWMAWGEEEGTDLQYREFREALTRARARASVTLVSAAFADAAGGTLVREVIRPDGTQERAWTPPNGRIALELLARMFPDEWRPVKAVEVSGPQGGPVRLDQNDAVIEGIIQRIAKVRARRHQASEVLSAETLSVADAE</sequence>
<dbReference type="Proteomes" id="UP001596096">
    <property type="component" value="Unassembled WGS sequence"/>
</dbReference>
<evidence type="ECO:0000313" key="1">
    <source>
        <dbReference type="EMBL" id="MFC5821133.1"/>
    </source>
</evidence>